<evidence type="ECO:0000313" key="3">
    <source>
        <dbReference type="Proteomes" id="UP001358586"/>
    </source>
</evidence>
<dbReference type="PANTHER" id="PTHR47723">
    <property type="entry name" value="OS05G0353850 PROTEIN"/>
    <property type="match status" value="1"/>
</dbReference>
<protein>
    <recommendedName>
        <fullName evidence="1">RNase H type-1 domain-containing protein</fullName>
    </recommendedName>
</protein>
<reference evidence="2 3" key="1">
    <citation type="submission" date="2023-03" db="EMBL/GenBank/DDBJ databases">
        <title>WGS of Gossypium arboreum.</title>
        <authorList>
            <person name="Yu D."/>
        </authorList>
    </citation>
    <scope>NUCLEOTIDE SEQUENCE [LARGE SCALE GENOMIC DNA]</scope>
    <source>
        <tissue evidence="2">Leaf</tissue>
    </source>
</reference>
<accession>A0ABR0Q2V4</accession>
<dbReference type="EMBL" id="JARKNE010000005">
    <property type="protein sequence ID" value="KAK5833506.1"/>
    <property type="molecule type" value="Genomic_DNA"/>
</dbReference>
<name>A0ABR0Q2V4_GOSAR</name>
<sequence length="79" mass="8491">MGSNKRNTHKLISVNIPDNAWVFLSTDGAVARDSGCPASGGMARDHDGNWIVGFSRFLGDCSPFEAEVWGILDGILILL</sequence>
<dbReference type="InterPro" id="IPR044730">
    <property type="entry name" value="RNase_H-like_dom_plant"/>
</dbReference>
<dbReference type="InterPro" id="IPR053151">
    <property type="entry name" value="RNase_H-like"/>
</dbReference>
<evidence type="ECO:0000259" key="1">
    <source>
        <dbReference type="Pfam" id="PF13456"/>
    </source>
</evidence>
<gene>
    <name evidence="2" type="ORF">PVK06_017349</name>
</gene>
<dbReference type="InterPro" id="IPR002156">
    <property type="entry name" value="RNaseH_domain"/>
</dbReference>
<dbReference type="Proteomes" id="UP001358586">
    <property type="component" value="Chromosome 5"/>
</dbReference>
<dbReference type="CDD" id="cd06222">
    <property type="entry name" value="RNase_H_like"/>
    <property type="match status" value="1"/>
</dbReference>
<dbReference type="PANTHER" id="PTHR47723:SF19">
    <property type="entry name" value="POLYNUCLEOTIDYL TRANSFERASE, RIBONUCLEASE H-LIKE SUPERFAMILY PROTEIN"/>
    <property type="match status" value="1"/>
</dbReference>
<organism evidence="2 3">
    <name type="scientific">Gossypium arboreum</name>
    <name type="common">Tree cotton</name>
    <name type="synonym">Gossypium nanking</name>
    <dbReference type="NCBI Taxonomy" id="29729"/>
    <lineage>
        <taxon>Eukaryota</taxon>
        <taxon>Viridiplantae</taxon>
        <taxon>Streptophyta</taxon>
        <taxon>Embryophyta</taxon>
        <taxon>Tracheophyta</taxon>
        <taxon>Spermatophyta</taxon>
        <taxon>Magnoliopsida</taxon>
        <taxon>eudicotyledons</taxon>
        <taxon>Gunneridae</taxon>
        <taxon>Pentapetalae</taxon>
        <taxon>rosids</taxon>
        <taxon>malvids</taxon>
        <taxon>Malvales</taxon>
        <taxon>Malvaceae</taxon>
        <taxon>Malvoideae</taxon>
        <taxon>Gossypium</taxon>
    </lineage>
</organism>
<keyword evidence="3" id="KW-1185">Reference proteome</keyword>
<dbReference type="InterPro" id="IPR036397">
    <property type="entry name" value="RNaseH_sf"/>
</dbReference>
<dbReference type="Gene3D" id="3.30.420.10">
    <property type="entry name" value="Ribonuclease H-like superfamily/Ribonuclease H"/>
    <property type="match status" value="1"/>
</dbReference>
<proteinExistence type="predicted"/>
<feature type="domain" description="RNase H type-1" evidence="1">
    <location>
        <begin position="26"/>
        <end position="75"/>
    </location>
</feature>
<dbReference type="Pfam" id="PF13456">
    <property type="entry name" value="RVT_3"/>
    <property type="match status" value="1"/>
</dbReference>
<evidence type="ECO:0000313" key="2">
    <source>
        <dbReference type="EMBL" id="KAK5833506.1"/>
    </source>
</evidence>
<comment type="caution">
    <text evidence="2">The sequence shown here is derived from an EMBL/GenBank/DDBJ whole genome shotgun (WGS) entry which is preliminary data.</text>
</comment>